<accession>G9ZQA6</accession>
<protein>
    <submittedName>
        <fullName evidence="1">Uncharacterized protein</fullName>
    </submittedName>
</protein>
<reference evidence="1 2" key="1">
    <citation type="submission" date="2011-09" db="EMBL/GenBank/DDBJ databases">
        <authorList>
            <person name="Weinstock G."/>
            <person name="Sodergren E."/>
            <person name="Clifton S."/>
            <person name="Fulton L."/>
            <person name="Fulton B."/>
            <person name="Courtney L."/>
            <person name="Fronick C."/>
            <person name="Harrison M."/>
            <person name="Strong C."/>
            <person name="Farmer C."/>
            <person name="Delahaunty K."/>
            <person name="Markovic C."/>
            <person name="Hall O."/>
            <person name="Minx P."/>
            <person name="Tomlinson C."/>
            <person name="Mitreva M."/>
            <person name="Hou S."/>
            <person name="Chen J."/>
            <person name="Wollam A."/>
            <person name="Pepin K.H."/>
            <person name="Johnson M."/>
            <person name="Bhonagiri V."/>
            <person name="Zhang X."/>
            <person name="Suruliraj S."/>
            <person name="Warren W."/>
            <person name="Chinwalla A."/>
            <person name="Mardis E.R."/>
            <person name="Wilson R.K."/>
        </authorList>
    </citation>
    <scope>NUCLEOTIDE SEQUENCE [LARGE SCALE GENOMIC DNA]</scope>
    <source>
        <strain evidence="1 2">F0439</strain>
    </source>
</reference>
<dbReference type="AlphaFoldDB" id="G9ZQA6"/>
<comment type="caution">
    <text evidence="1">The sequence shown here is derived from an EMBL/GenBank/DDBJ whole genome shotgun (WGS) entry which is preliminary data.</text>
</comment>
<name>G9ZQA6_9LACO</name>
<dbReference type="Proteomes" id="UP000004625">
    <property type="component" value="Unassembled WGS sequence"/>
</dbReference>
<keyword evidence="2" id="KW-1185">Reference proteome</keyword>
<dbReference type="EMBL" id="AGEY01000115">
    <property type="protein sequence ID" value="EHL97614.1"/>
    <property type="molecule type" value="Genomic_DNA"/>
</dbReference>
<proteinExistence type="predicted"/>
<dbReference type="HOGENOM" id="CLU_3311838_0_0_9"/>
<evidence type="ECO:0000313" key="1">
    <source>
        <dbReference type="EMBL" id="EHL97614.1"/>
    </source>
</evidence>
<evidence type="ECO:0000313" key="2">
    <source>
        <dbReference type="Proteomes" id="UP000004625"/>
    </source>
</evidence>
<sequence length="39" mass="4750">MLALFAFHQHDYLEIRRVFMKFGDRLKNAQWDRSHASIT</sequence>
<organism evidence="1 2">
    <name type="scientific">Lentilactobacillus parafarraginis F0439</name>
    <dbReference type="NCBI Taxonomy" id="797515"/>
    <lineage>
        <taxon>Bacteria</taxon>
        <taxon>Bacillati</taxon>
        <taxon>Bacillota</taxon>
        <taxon>Bacilli</taxon>
        <taxon>Lactobacillales</taxon>
        <taxon>Lactobacillaceae</taxon>
        <taxon>Lentilactobacillus</taxon>
    </lineage>
</organism>
<gene>
    <name evidence="1" type="ORF">HMPREF9103_01913</name>
</gene>